<accession>A0AAE1H938</accession>
<dbReference type="Proteomes" id="UP001219518">
    <property type="component" value="Unassembled WGS sequence"/>
</dbReference>
<feature type="compositionally biased region" description="Polar residues" evidence="1">
    <location>
        <begin position="141"/>
        <end position="153"/>
    </location>
</feature>
<feature type="compositionally biased region" description="Pro residues" evidence="1">
    <location>
        <begin position="215"/>
        <end position="226"/>
    </location>
</feature>
<feature type="region of interest" description="Disordered" evidence="1">
    <location>
        <begin position="186"/>
        <end position="278"/>
    </location>
</feature>
<feature type="compositionally biased region" description="Low complexity" evidence="1">
    <location>
        <begin position="198"/>
        <end position="209"/>
    </location>
</feature>
<sequence length="448" mass="50347">YCIAEFLTKRNATHVVPYSWIQEAEGEFFCSWPKNYRASEIELAIDRADEPQPEWSEKLIKKVYPLKTKYQTRARCNEKHDVLYKDGSSGLESSDGSSCGTPHPKSSGSCLRNTPKHVAYREGSSDRSSSGSARHKSSVSLSPNGNRCTSILKESNGIDSPYSLKRASEFCKPTGFMSKRRCIESTPKTNRLQHDENSSPSNLGSPLLSEGKKTPTPPQKNVPIPPQENVDSDPDDLDKTDFSDSSSSDHDDVQDEMNDGSSDSKYVKNQLDKDKDKSTAEGTITEYSMRRLFRWMLKTNVRLQETLTEIKAVKSLIKGNKLPVKDALPQLNLPCNDLGALESLNEQLQNDSIRKELAVHLIDAARGQNKAWDIAETLFNQIITNDCGKLLVYDGKHARNQKVAIKKTYAKIYEMLDNVIRKIAAAAPSPNMRMEIKKKMGRWLTTRH</sequence>
<dbReference type="EMBL" id="JAHWGI010000863">
    <property type="protein sequence ID" value="KAK3918064.1"/>
    <property type="molecule type" value="Genomic_DNA"/>
</dbReference>
<reference evidence="2" key="1">
    <citation type="submission" date="2021-07" db="EMBL/GenBank/DDBJ databases">
        <authorList>
            <person name="Catto M.A."/>
            <person name="Jacobson A."/>
            <person name="Kennedy G."/>
            <person name="Labadie P."/>
            <person name="Hunt B.G."/>
            <person name="Srinivasan R."/>
        </authorList>
    </citation>
    <scope>NUCLEOTIDE SEQUENCE</scope>
    <source>
        <strain evidence="2">PL_HMW_Pooled</strain>
        <tissue evidence="2">Head</tissue>
    </source>
</reference>
<name>A0AAE1H938_9NEOP</name>
<gene>
    <name evidence="3" type="ORF">KUF71_007518</name>
    <name evidence="2" type="ORF">KUF71_026010</name>
</gene>
<comment type="caution">
    <text evidence="2">The sequence shown here is derived from an EMBL/GenBank/DDBJ whole genome shotgun (WGS) entry which is preliminary data.</text>
</comment>
<feature type="compositionally biased region" description="Basic and acidic residues" evidence="1">
    <location>
        <begin position="237"/>
        <end position="251"/>
    </location>
</feature>
<evidence type="ECO:0000313" key="3">
    <source>
        <dbReference type="EMBL" id="KAK3918064.1"/>
    </source>
</evidence>
<proteinExistence type="predicted"/>
<dbReference type="EMBL" id="JAHWGI010000649">
    <property type="protein sequence ID" value="KAK3916978.1"/>
    <property type="molecule type" value="Genomic_DNA"/>
</dbReference>
<organism evidence="2 4">
    <name type="scientific">Frankliniella fusca</name>
    <dbReference type="NCBI Taxonomy" id="407009"/>
    <lineage>
        <taxon>Eukaryota</taxon>
        <taxon>Metazoa</taxon>
        <taxon>Ecdysozoa</taxon>
        <taxon>Arthropoda</taxon>
        <taxon>Hexapoda</taxon>
        <taxon>Insecta</taxon>
        <taxon>Pterygota</taxon>
        <taxon>Neoptera</taxon>
        <taxon>Paraneoptera</taxon>
        <taxon>Thysanoptera</taxon>
        <taxon>Terebrantia</taxon>
        <taxon>Thripoidea</taxon>
        <taxon>Thripidae</taxon>
        <taxon>Frankliniella</taxon>
    </lineage>
</organism>
<evidence type="ECO:0000313" key="2">
    <source>
        <dbReference type="EMBL" id="KAK3916978.1"/>
    </source>
</evidence>
<dbReference type="AlphaFoldDB" id="A0AAE1H938"/>
<reference evidence="2" key="2">
    <citation type="journal article" date="2023" name="BMC Genomics">
        <title>Pest status, molecular evolution, and epigenetic factors derived from the genome assembly of Frankliniella fusca, a thysanopteran phytovirus vector.</title>
        <authorList>
            <person name="Catto M.A."/>
            <person name="Labadie P.E."/>
            <person name="Jacobson A.L."/>
            <person name="Kennedy G.G."/>
            <person name="Srinivasan R."/>
            <person name="Hunt B.G."/>
        </authorList>
    </citation>
    <scope>NUCLEOTIDE SEQUENCE</scope>
    <source>
        <strain evidence="2">PL_HMW_Pooled</strain>
    </source>
</reference>
<protein>
    <submittedName>
        <fullName evidence="2">Peroxisomal adenine nucleotide carrier 1</fullName>
    </submittedName>
</protein>
<evidence type="ECO:0000256" key="1">
    <source>
        <dbReference type="SAM" id="MobiDB-lite"/>
    </source>
</evidence>
<feature type="compositionally biased region" description="Low complexity" evidence="1">
    <location>
        <begin position="87"/>
        <end position="100"/>
    </location>
</feature>
<feature type="non-terminal residue" evidence="2">
    <location>
        <position position="448"/>
    </location>
</feature>
<keyword evidence="4" id="KW-1185">Reference proteome</keyword>
<feature type="region of interest" description="Disordered" evidence="1">
    <location>
        <begin position="87"/>
        <end position="159"/>
    </location>
</feature>
<evidence type="ECO:0000313" key="4">
    <source>
        <dbReference type="Proteomes" id="UP001219518"/>
    </source>
</evidence>